<dbReference type="Proteomes" id="UP001320119">
    <property type="component" value="Chromosome"/>
</dbReference>
<accession>A0AAN2BLI3</accession>
<proteinExistence type="predicted"/>
<dbReference type="KEGG" id="marq:MARGE09_P3261"/>
<sequence>MFLCYKNLLCPAIILLYSLIIGCAATDNPNNNDPSNSEQSEPPFVDITHTPDEGKIDIYMGGQYFSSYLYDHPLLNKAVLFPVISASGITVTRGYPLDTREGESTDHTHQHGVWFNHGDVNGIDFWNAGRTPPKPDVRYGRIEHEAILEMHSGDAGQIRVAKNWLDDTGKILLQEQTLYHFSGNTDARIITHTTTLTALDEDVHFNDSKEALFAIRVAAELEIRDNQATYRNSEGIEGYPDVWGKRASWMQLKGNIQNTPVSLLMFDSPSNINYPAHWMARDYGLFAVDNLGSAAFGDKALNYVLHKNTSQTFKHQLIISDGNEISAAQINRMYEDFISSPH</sequence>
<evidence type="ECO:0000256" key="1">
    <source>
        <dbReference type="SAM" id="SignalP"/>
    </source>
</evidence>
<dbReference type="Pfam" id="PF14100">
    <property type="entry name" value="DUF6807"/>
    <property type="match status" value="1"/>
</dbReference>
<organism evidence="2 3">
    <name type="scientific">Marinagarivorans cellulosilyticus</name>
    <dbReference type="NCBI Taxonomy" id="2721545"/>
    <lineage>
        <taxon>Bacteria</taxon>
        <taxon>Pseudomonadati</taxon>
        <taxon>Pseudomonadota</taxon>
        <taxon>Gammaproteobacteria</taxon>
        <taxon>Cellvibrionales</taxon>
        <taxon>Cellvibrionaceae</taxon>
        <taxon>Marinagarivorans</taxon>
    </lineage>
</organism>
<dbReference type="InterPro" id="IPR029475">
    <property type="entry name" value="DUF6807"/>
</dbReference>
<protein>
    <recommendedName>
        <fullName evidence="4">Methane oxygenase PmoA</fullName>
    </recommendedName>
</protein>
<keyword evidence="1" id="KW-0732">Signal</keyword>
<name>A0AAN2BLI3_9GAMM</name>
<dbReference type="AlphaFoldDB" id="A0AAN2BLI3"/>
<evidence type="ECO:0000313" key="2">
    <source>
        <dbReference type="EMBL" id="BCD99060.1"/>
    </source>
</evidence>
<evidence type="ECO:0008006" key="4">
    <source>
        <dbReference type="Google" id="ProtNLM"/>
    </source>
</evidence>
<dbReference type="PROSITE" id="PS51257">
    <property type="entry name" value="PROKAR_LIPOPROTEIN"/>
    <property type="match status" value="1"/>
</dbReference>
<feature type="chain" id="PRO_5042933759" description="Methane oxygenase PmoA" evidence="1">
    <location>
        <begin position="27"/>
        <end position="342"/>
    </location>
</feature>
<evidence type="ECO:0000313" key="3">
    <source>
        <dbReference type="Proteomes" id="UP001320119"/>
    </source>
</evidence>
<keyword evidence="3" id="KW-1185">Reference proteome</keyword>
<dbReference type="EMBL" id="AP023086">
    <property type="protein sequence ID" value="BCD99060.1"/>
    <property type="molecule type" value="Genomic_DNA"/>
</dbReference>
<reference evidence="2 3" key="1">
    <citation type="journal article" date="2022" name="IScience">
        <title>An ultrasensitive nanofiber-based assay for enzymatic hydrolysis and deep-sea microbial degradation of cellulose.</title>
        <authorList>
            <person name="Tsudome M."/>
            <person name="Tachioka M."/>
            <person name="Miyazaki M."/>
            <person name="Uchimura K."/>
            <person name="Tsuda M."/>
            <person name="Takaki Y."/>
            <person name="Deguchi S."/>
        </authorList>
    </citation>
    <scope>NUCLEOTIDE SEQUENCE [LARGE SCALE GENOMIC DNA]</scope>
    <source>
        <strain evidence="2 3">GE09</strain>
    </source>
</reference>
<gene>
    <name evidence="2" type="ORF">MARGE09_P3261</name>
</gene>
<feature type="signal peptide" evidence="1">
    <location>
        <begin position="1"/>
        <end position="26"/>
    </location>
</feature>